<dbReference type="PANTHER" id="PTHR30038:SF9">
    <property type="entry name" value="ALDEHYDE FERREDOXIN OXIDOREDUCTASE"/>
    <property type="match status" value="1"/>
</dbReference>
<evidence type="ECO:0000259" key="9">
    <source>
        <dbReference type="SMART" id="SM00790"/>
    </source>
</evidence>
<accession>A0A1I4TP90</accession>
<keyword evidence="5" id="KW-0560">Oxidoreductase</keyword>
<dbReference type="InterPro" id="IPR036021">
    <property type="entry name" value="Tungsten_al_ferr_oxy-like_C"/>
</dbReference>
<dbReference type="SUPFAM" id="SSF48310">
    <property type="entry name" value="Aldehyde ferredoxin oxidoreductase, C-terminal domains"/>
    <property type="match status" value="1"/>
</dbReference>
<dbReference type="InterPro" id="IPR036503">
    <property type="entry name" value="Ald_Fedxn_OxRdtase_N_sf"/>
</dbReference>
<dbReference type="Pfam" id="PF02730">
    <property type="entry name" value="AFOR_N"/>
    <property type="match status" value="1"/>
</dbReference>
<evidence type="ECO:0000256" key="8">
    <source>
        <dbReference type="ARBA" id="ARBA00049934"/>
    </source>
</evidence>
<dbReference type="InterPro" id="IPR051919">
    <property type="entry name" value="W-dependent_AOR"/>
</dbReference>
<keyword evidence="7" id="KW-0411">Iron-sulfur</keyword>
<evidence type="ECO:0000313" key="11">
    <source>
        <dbReference type="Proteomes" id="UP000199611"/>
    </source>
</evidence>
<proteinExistence type="inferred from homology"/>
<gene>
    <name evidence="10" type="ORF">SAMN05660836_01434</name>
</gene>
<organism evidence="10 11">
    <name type="scientific">Thermodesulforhabdus norvegica</name>
    <dbReference type="NCBI Taxonomy" id="39841"/>
    <lineage>
        <taxon>Bacteria</taxon>
        <taxon>Pseudomonadati</taxon>
        <taxon>Thermodesulfobacteriota</taxon>
        <taxon>Syntrophobacteria</taxon>
        <taxon>Syntrophobacterales</taxon>
        <taxon>Thermodesulforhabdaceae</taxon>
        <taxon>Thermodesulforhabdus</taxon>
    </lineage>
</organism>
<dbReference type="InterPro" id="IPR001203">
    <property type="entry name" value="OxRdtase_Ald_Fedxn_C"/>
</dbReference>
<evidence type="ECO:0000313" key="10">
    <source>
        <dbReference type="EMBL" id="SFM78421.1"/>
    </source>
</evidence>
<dbReference type="AlphaFoldDB" id="A0A1I4TP90"/>
<dbReference type="Gene3D" id="3.60.9.10">
    <property type="entry name" value="Aldehyde ferredoxin oxidoreductase, N-terminal domain"/>
    <property type="match status" value="1"/>
</dbReference>
<keyword evidence="11" id="KW-1185">Reference proteome</keyword>
<dbReference type="GO" id="GO:0016625">
    <property type="term" value="F:oxidoreductase activity, acting on the aldehyde or oxo group of donors, iron-sulfur protein as acceptor"/>
    <property type="evidence" value="ECO:0007669"/>
    <property type="project" value="InterPro"/>
</dbReference>
<dbReference type="Pfam" id="PF01314">
    <property type="entry name" value="AFOR_C"/>
    <property type="match status" value="1"/>
</dbReference>
<dbReference type="GO" id="GO:0051539">
    <property type="term" value="F:4 iron, 4 sulfur cluster binding"/>
    <property type="evidence" value="ECO:0007669"/>
    <property type="project" value="UniProtKB-KW"/>
</dbReference>
<dbReference type="PANTHER" id="PTHR30038">
    <property type="entry name" value="ALDEHYDE FERREDOXIN OXIDOREDUCTASE"/>
    <property type="match status" value="1"/>
</dbReference>
<comment type="similarity">
    <text evidence="2">Belongs to the AOR/FOR family.</text>
</comment>
<keyword evidence="6" id="KW-0408">Iron</keyword>
<dbReference type="GO" id="GO:0009055">
    <property type="term" value="F:electron transfer activity"/>
    <property type="evidence" value="ECO:0007669"/>
    <property type="project" value="InterPro"/>
</dbReference>
<dbReference type="OrthoDB" id="9763894at2"/>
<dbReference type="EMBL" id="FOUU01000004">
    <property type="protein sequence ID" value="SFM78421.1"/>
    <property type="molecule type" value="Genomic_DNA"/>
</dbReference>
<dbReference type="InterPro" id="IPR013984">
    <property type="entry name" value="Ald_Fedxn_OxRdtase_dom2"/>
</dbReference>
<dbReference type="RefSeq" id="WP_093394600.1">
    <property type="nucleotide sequence ID" value="NZ_FOUU01000004.1"/>
</dbReference>
<feature type="domain" description="Aldehyde ferredoxin oxidoreductase N-terminal" evidence="9">
    <location>
        <begin position="6"/>
        <end position="208"/>
    </location>
</feature>
<evidence type="ECO:0000256" key="3">
    <source>
        <dbReference type="ARBA" id="ARBA00022485"/>
    </source>
</evidence>
<dbReference type="InterPro" id="IPR013983">
    <property type="entry name" value="Ald_Fedxn_OxRdtase_N"/>
</dbReference>
<evidence type="ECO:0000256" key="2">
    <source>
        <dbReference type="ARBA" id="ARBA00011032"/>
    </source>
</evidence>
<comment type="cofactor">
    <cofactor evidence="1">
        <name>[4Fe-4S] cluster</name>
        <dbReference type="ChEBI" id="CHEBI:49883"/>
    </cofactor>
</comment>
<dbReference type="GO" id="GO:0046872">
    <property type="term" value="F:metal ion binding"/>
    <property type="evidence" value="ECO:0007669"/>
    <property type="project" value="UniProtKB-KW"/>
</dbReference>
<evidence type="ECO:0000256" key="5">
    <source>
        <dbReference type="ARBA" id="ARBA00023002"/>
    </source>
</evidence>
<dbReference type="Gene3D" id="1.10.569.10">
    <property type="entry name" value="Aldehyde Ferredoxin Oxidoreductase Protein, subunit A, domain 2"/>
    <property type="match status" value="1"/>
</dbReference>
<dbReference type="SUPFAM" id="SSF56228">
    <property type="entry name" value="Aldehyde ferredoxin oxidoreductase, N-terminal domain"/>
    <property type="match status" value="1"/>
</dbReference>
<dbReference type="InterPro" id="IPR013985">
    <property type="entry name" value="Ald_Fedxn_OxRdtase_dom3"/>
</dbReference>
<protein>
    <submittedName>
        <fullName evidence="10">Aldehyde:ferredoxin oxidoreductase</fullName>
    </submittedName>
</protein>
<keyword evidence="3" id="KW-0004">4Fe-4S</keyword>
<evidence type="ECO:0000256" key="7">
    <source>
        <dbReference type="ARBA" id="ARBA00023014"/>
    </source>
</evidence>
<dbReference type="STRING" id="39841.SAMN05660836_01434"/>
<comment type="cofactor">
    <cofactor evidence="8">
        <name>tungstopterin</name>
        <dbReference type="ChEBI" id="CHEBI:30402"/>
    </cofactor>
</comment>
<evidence type="ECO:0000256" key="6">
    <source>
        <dbReference type="ARBA" id="ARBA00023004"/>
    </source>
</evidence>
<evidence type="ECO:0000256" key="4">
    <source>
        <dbReference type="ARBA" id="ARBA00022723"/>
    </source>
</evidence>
<sequence>MSVRGFFGKLLSVDLSSGSWFTEPLESRVFENYLGGKGLATYLLLKRNPEGVDPLSPDNLIIIALGPFSDSPLQGSCRHGIFSKSPLTRFYAESYSGGRAADVISRAGFDALCISGASNNPVWLWITDEGVRFNDATDLWGLDTFETERRIKEIIGDDAAVLSIGPAGENLVLFAVVENDRWRSAGRTGMGALLGSKKIKALAFSGKRRRPFYDYDGLAEYAKKSIKDWKDHPAAQAYRNYGTPMMVALLNSVNGFPTRYWRKGFFDRWQHISAELLKDHLGARPRACRKCFMACGKFLEIKEGPYKGLVIEGPEYETIYAFGGLCEIDRLDAIAYLNDLCDRLGMDTITAGNLAAFAVEASYRGKLPFRITYGDVEGIANLLRDVAYRRGVGEVLADGIRRAAREWDMEDLAVHVKGLEPAGYDPRVLKGMGLAYAVSDRGACHLRSTFYKAELAGLIPPDQIEGKVEMFLDFEDRCTLHDCGILCRFYRDFYLWDELAEIYGMATGLHFDRARLRKIASSVVDNTRRFNLREGLTAEDDSLPKRFFTEPLENGALITEGEFMRLRDDYYKARGWSKEGIPTSRDPLLD</sequence>
<name>A0A1I4TP90_9BACT</name>
<reference evidence="10 11" key="1">
    <citation type="submission" date="2016-10" db="EMBL/GenBank/DDBJ databases">
        <authorList>
            <person name="de Groot N.N."/>
        </authorList>
    </citation>
    <scope>NUCLEOTIDE SEQUENCE [LARGE SCALE GENOMIC DNA]</scope>
    <source>
        <strain evidence="10 11">DSM 9990</strain>
    </source>
</reference>
<dbReference type="Gene3D" id="1.10.599.10">
    <property type="entry name" value="Aldehyde Ferredoxin Oxidoreductase Protein, subunit A, domain 3"/>
    <property type="match status" value="1"/>
</dbReference>
<dbReference type="SMART" id="SM00790">
    <property type="entry name" value="AFOR_N"/>
    <property type="match status" value="1"/>
</dbReference>
<dbReference type="Proteomes" id="UP000199611">
    <property type="component" value="Unassembled WGS sequence"/>
</dbReference>
<evidence type="ECO:0000256" key="1">
    <source>
        <dbReference type="ARBA" id="ARBA00001966"/>
    </source>
</evidence>
<keyword evidence="4" id="KW-0479">Metal-binding</keyword>